<feature type="transmembrane region" description="Helical" evidence="1">
    <location>
        <begin position="190"/>
        <end position="218"/>
    </location>
</feature>
<dbReference type="Proteomes" id="UP000001296">
    <property type="component" value="Chromosome"/>
</dbReference>
<organism evidence="2 3">
    <name type="scientific">Winmispira thermophila (strain ATCC 49972 / DSM 6192 / RI 19.B1)</name>
    <name type="common">Spirochaeta thermophila</name>
    <dbReference type="NCBI Taxonomy" id="665571"/>
    <lineage>
        <taxon>Bacteria</taxon>
        <taxon>Pseudomonadati</taxon>
        <taxon>Spirochaetota</taxon>
        <taxon>Spirochaetia</taxon>
        <taxon>Winmispirales</taxon>
        <taxon>Winmispiraceae</taxon>
        <taxon>Winmispira</taxon>
    </lineage>
</organism>
<feature type="transmembrane region" description="Helical" evidence="1">
    <location>
        <begin position="134"/>
        <end position="154"/>
    </location>
</feature>
<reference evidence="2 3" key="2">
    <citation type="journal article" date="2010" name="J. Bacteriol.">
        <title>Genome sequence of the polysaccharide-degrading, thermophilic anaerobe Spirochaeta thermophila DSM 6192.</title>
        <authorList>
            <person name="Angelov A."/>
            <person name="Liebl S."/>
            <person name="Ballschmiter M."/>
            <person name="Bomeke M."/>
            <person name="Lehmann R."/>
            <person name="Liesegang H."/>
            <person name="Daniel R."/>
            <person name="Liebl W."/>
        </authorList>
    </citation>
    <scope>NUCLEOTIDE SEQUENCE [LARGE SCALE GENOMIC DNA]</scope>
    <source>
        <strain evidence="3">ATCC 49972 / DSM 6192 / RI 19.B1</strain>
    </source>
</reference>
<feature type="transmembrane region" description="Helical" evidence="1">
    <location>
        <begin position="12"/>
        <end position="32"/>
    </location>
</feature>
<protein>
    <submittedName>
        <fullName evidence="2">Uncharacterized protein</fullName>
    </submittedName>
</protein>
<evidence type="ECO:0000313" key="3">
    <source>
        <dbReference type="Proteomes" id="UP000001296"/>
    </source>
</evidence>
<dbReference type="RefSeq" id="WP_013313253.1">
    <property type="nucleotide sequence ID" value="NC_014484.1"/>
</dbReference>
<gene>
    <name evidence="2" type="ordered locus">STHERM_c04400</name>
</gene>
<name>E0RPU8_WINT6</name>
<dbReference type="AlphaFoldDB" id="E0RPU8"/>
<accession>E0RPU8</accession>
<keyword evidence="1" id="KW-1133">Transmembrane helix</keyword>
<dbReference type="KEGG" id="sta:STHERM_c04400"/>
<feature type="transmembrane region" description="Helical" evidence="1">
    <location>
        <begin position="161"/>
        <end position="178"/>
    </location>
</feature>
<feature type="transmembrane region" description="Helical" evidence="1">
    <location>
        <begin position="264"/>
        <end position="285"/>
    </location>
</feature>
<feature type="transmembrane region" description="Helical" evidence="1">
    <location>
        <begin position="314"/>
        <end position="333"/>
    </location>
</feature>
<feature type="transmembrane region" description="Helical" evidence="1">
    <location>
        <begin position="238"/>
        <end position="258"/>
    </location>
</feature>
<dbReference type="EMBL" id="CP001698">
    <property type="protein sequence ID" value="ADN01412.1"/>
    <property type="molecule type" value="Genomic_DNA"/>
</dbReference>
<keyword evidence="1" id="KW-0812">Transmembrane</keyword>
<evidence type="ECO:0000256" key="1">
    <source>
        <dbReference type="SAM" id="Phobius"/>
    </source>
</evidence>
<sequence>MPRREVQEVRAYWSGVGGGVLFVGALVLMIFLSGGSGGWEGVQVLGIRESVAPEVVVEALERRGLGPVVWEGSQEVELWEGRELGRYRLRDLPSRLDPADPRYDPYLSWLPSMFEGRVGEEVVSLLYVPQRHGALWFLFEVLPVLRAFPGKVVLMGQGWPVRLFLAGVFLGLLVWWAWGRWGVWAVAGGVGWVVSVGTGGVGMVPAAASGMVSFLLLLPPVAEMLERGVLWGWRWEEWGGVVWWGVIHLTVVVGWAVFLGSWEVAAALLVECGVVGMMVAYFTWWRSRLSHRVFRPVPLRRRTRTDAGRSLSRWGWGLFLLVCATVAAGAGLAGGEVRIPLPGEGPWWQGAGGYLAHRAFQEGFLFNVPFEMPMRGDAVILPRLRIEGDEVVREDEVVLRFDEAWFRRVEDLPPHRIERLFLQAGVETSFVGSPTRVQWRWPVQAAGLLVLLLLLLPEVLKRGAGLTFETRYGMRAAIRKEGRQVA</sequence>
<dbReference type="PaxDb" id="665571-STHERM_c04400"/>
<evidence type="ECO:0000313" key="2">
    <source>
        <dbReference type="EMBL" id="ADN01412.1"/>
    </source>
</evidence>
<keyword evidence="1" id="KW-0472">Membrane</keyword>
<dbReference type="HOGENOM" id="CLU_561288_0_0_12"/>
<proteinExistence type="predicted"/>
<reference key="1">
    <citation type="submission" date="2009-08" db="EMBL/GenBank/DDBJ databases">
        <title>The genome sequence of Spirochaeta thermophila DSM6192.</title>
        <authorList>
            <person name="Angelov A."/>
            <person name="Mientus M."/>
            <person name="Wittenberg S."/>
            <person name="Lehmann R."/>
            <person name="Liesegang H."/>
            <person name="Daniel R."/>
            <person name="Liebl W."/>
        </authorList>
    </citation>
    <scope>NUCLEOTIDE SEQUENCE</scope>
    <source>
        <strain>DSM 6192</strain>
    </source>
</reference>